<feature type="binding site" evidence="3">
    <location>
        <position position="93"/>
    </location>
    <ligand>
        <name>Zn(2+)</name>
        <dbReference type="ChEBI" id="CHEBI:29105"/>
        <label>1</label>
    </ligand>
</feature>
<dbReference type="NCBIfam" id="NF006772">
    <property type="entry name" value="PRK09290.2-1"/>
    <property type="match status" value="1"/>
</dbReference>
<evidence type="ECO:0000256" key="1">
    <source>
        <dbReference type="ARBA" id="ARBA00006153"/>
    </source>
</evidence>
<evidence type="ECO:0000256" key="2">
    <source>
        <dbReference type="ARBA" id="ARBA00022801"/>
    </source>
</evidence>
<dbReference type="InterPro" id="IPR036264">
    <property type="entry name" value="Bact_exopeptidase_dim_dom"/>
</dbReference>
<dbReference type="PANTHER" id="PTHR32494">
    <property type="entry name" value="ALLANTOATE DEIMINASE-RELATED"/>
    <property type="match status" value="1"/>
</dbReference>
<comment type="similarity">
    <text evidence="1">Belongs to the peptidase M20 family.</text>
</comment>
<dbReference type="PIRSF" id="PIRSF001235">
    <property type="entry name" value="Amidase_carbamoylase"/>
    <property type="match status" value="1"/>
</dbReference>
<dbReference type="Pfam" id="PF01546">
    <property type="entry name" value="Peptidase_M20"/>
    <property type="match status" value="1"/>
</dbReference>
<reference evidence="4 5" key="1">
    <citation type="submission" date="2020-01" db="EMBL/GenBank/DDBJ databases">
        <title>Investigation of new actinobacteria for the biodesulphurisation of diesel fuel.</title>
        <authorList>
            <person name="Athi Narayanan S.M."/>
        </authorList>
    </citation>
    <scope>NUCLEOTIDE SEQUENCE [LARGE SCALE GENOMIC DNA]</scope>
    <source>
        <strain evidence="4 5">213E</strain>
    </source>
</reference>
<dbReference type="NCBIfam" id="TIGR01879">
    <property type="entry name" value="hydantase"/>
    <property type="match status" value="1"/>
</dbReference>
<dbReference type="GO" id="GO:0046872">
    <property type="term" value="F:metal ion binding"/>
    <property type="evidence" value="ECO:0007669"/>
    <property type="project" value="UniProtKB-KW"/>
</dbReference>
<accession>A0A7K3LPQ0</accession>
<dbReference type="InterPro" id="IPR002933">
    <property type="entry name" value="Peptidase_M20"/>
</dbReference>
<evidence type="ECO:0000313" key="5">
    <source>
        <dbReference type="Proteomes" id="UP000466307"/>
    </source>
</evidence>
<comment type="caution">
    <text evidence="4">The sequence shown here is derived from an EMBL/GenBank/DDBJ whole genome shotgun (WGS) entry which is preliminary data.</text>
</comment>
<dbReference type="RefSeq" id="WP_059035463.1">
    <property type="nucleotide sequence ID" value="NZ_JAADZU010000028.1"/>
</dbReference>
<keyword evidence="2 4" id="KW-0378">Hydrolase</keyword>
<feature type="binding site" evidence="3">
    <location>
        <position position="406"/>
    </location>
    <ligand>
        <name>Zn(2+)</name>
        <dbReference type="ChEBI" id="CHEBI:29105"/>
        <label>2</label>
    </ligand>
</feature>
<protein>
    <submittedName>
        <fullName evidence="4">M20 family metallo-hydrolase</fullName>
    </submittedName>
</protein>
<sequence>MTIETGERGVHVPARADDRQAFLDDFARMSTFGATAAGGVDREAATDADAAQRKWLAAWLTERGFQVRFDRIGNMFGLLELVPGAPFVLAGSHMDSQPRGGRFDGAYGVLAAAHAFDRLRRLYTDPSCPTRPAYNLAVVNWFNEEGSRFTPSMQGSGVFTGKLDLADALATADVAGVTVQDALGAHSMLGDDVFPLDDAGRFRDDRVAAYAEIHIEQGRELDKAGVTIGVVPSTWGANKYEIGVVGWQGHTGATAITDRQDALYGAARIVVALRELAETYGDELHTSCGQLTVYPNSPVVVPREVHMHLDLRSSSDDILAAADRDLTRMFAEIEIAADVRIEKRFAHTWKGHDYPAGGVALAEAVIGDLGFRSMRVRTRAGHDSTNMKDLVPTVMLFIPSVDGVSHAENEYTADDDMLDGVTVLTEALARMVEGALSASASPASAPPGSASPGSD</sequence>
<gene>
    <name evidence="4" type="ORF">GYA93_10670</name>
</gene>
<feature type="binding site" evidence="3">
    <location>
        <position position="145"/>
    </location>
    <ligand>
        <name>Zn(2+)</name>
        <dbReference type="ChEBI" id="CHEBI:29105"/>
        <label>2</label>
    </ligand>
</feature>
<feature type="binding site" evidence="3">
    <location>
        <position position="104"/>
    </location>
    <ligand>
        <name>Zn(2+)</name>
        <dbReference type="ChEBI" id="CHEBI:29105"/>
        <label>2</label>
    </ligand>
</feature>
<dbReference type="Proteomes" id="UP000466307">
    <property type="component" value="Unassembled WGS sequence"/>
</dbReference>
<dbReference type="Gene3D" id="3.40.630.10">
    <property type="entry name" value="Zn peptidases"/>
    <property type="match status" value="1"/>
</dbReference>
<keyword evidence="3" id="KW-0479">Metal-binding</keyword>
<proteinExistence type="inferred from homology"/>
<keyword evidence="3" id="KW-0862">Zinc</keyword>
<comment type="cofactor">
    <cofactor evidence="3">
        <name>Zn(2+)</name>
        <dbReference type="ChEBI" id="CHEBI:29105"/>
    </cofactor>
    <text evidence="3">Binds 2 Zn(2+) ions per subunit.</text>
</comment>
<dbReference type="SUPFAM" id="SSF55031">
    <property type="entry name" value="Bacterial exopeptidase dimerisation domain"/>
    <property type="match status" value="1"/>
</dbReference>
<dbReference type="AlphaFoldDB" id="A0A7K3LPQ0"/>
<evidence type="ECO:0000256" key="3">
    <source>
        <dbReference type="PIRSR" id="PIRSR001235-1"/>
    </source>
</evidence>
<feature type="binding site" evidence="3">
    <location>
        <position position="104"/>
    </location>
    <ligand>
        <name>Zn(2+)</name>
        <dbReference type="ChEBI" id="CHEBI:29105"/>
        <label>1</label>
    </ligand>
</feature>
<feature type="binding site" evidence="3">
    <location>
        <position position="214"/>
    </location>
    <ligand>
        <name>Zn(2+)</name>
        <dbReference type="ChEBI" id="CHEBI:29105"/>
        <label>1</label>
    </ligand>
</feature>
<dbReference type="Gene3D" id="3.30.70.360">
    <property type="match status" value="1"/>
</dbReference>
<organism evidence="4 5">
    <name type="scientific">Gordonia desulfuricans</name>
    <dbReference type="NCBI Taxonomy" id="89051"/>
    <lineage>
        <taxon>Bacteria</taxon>
        <taxon>Bacillati</taxon>
        <taxon>Actinomycetota</taxon>
        <taxon>Actinomycetes</taxon>
        <taxon>Mycobacteriales</taxon>
        <taxon>Gordoniaceae</taxon>
        <taxon>Gordonia</taxon>
    </lineage>
</organism>
<dbReference type="CDD" id="cd03884">
    <property type="entry name" value="M20_bAS"/>
    <property type="match status" value="1"/>
</dbReference>
<dbReference type="GO" id="GO:0016813">
    <property type="term" value="F:hydrolase activity, acting on carbon-nitrogen (but not peptide) bonds, in linear amidines"/>
    <property type="evidence" value="ECO:0007669"/>
    <property type="project" value="InterPro"/>
</dbReference>
<dbReference type="InterPro" id="IPR010158">
    <property type="entry name" value="Amidase_Cbmase"/>
</dbReference>
<dbReference type="PANTHER" id="PTHR32494:SF5">
    <property type="entry name" value="ALLANTOATE AMIDOHYDROLASE"/>
    <property type="match status" value="1"/>
</dbReference>
<dbReference type="SUPFAM" id="SSF53187">
    <property type="entry name" value="Zn-dependent exopeptidases"/>
    <property type="match status" value="1"/>
</dbReference>
<name>A0A7K3LPQ0_9ACTN</name>
<keyword evidence="5" id="KW-1185">Reference proteome</keyword>
<dbReference type="EMBL" id="JAADZU010000028">
    <property type="protein sequence ID" value="NDK90041.1"/>
    <property type="molecule type" value="Genomic_DNA"/>
</dbReference>
<evidence type="ECO:0000313" key="4">
    <source>
        <dbReference type="EMBL" id="NDK90041.1"/>
    </source>
</evidence>